<dbReference type="InterPro" id="IPR029058">
    <property type="entry name" value="AB_hydrolase_fold"/>
</dbReference>
<accession>A0A9P5ZB17</accession>
<evidence type="ECO:0000313" key="1">
    <source>
        <dbReference type="EMBL" id="KAF9483883.1"/>
    </source>
</evidence>
<dbReference type="Gene3D" id="3.40.50.1820">
    <property type="entry name" value="alpha/beta hydrolase"/>
    <property type="match status" value="1"/>
</dbReference>
<gene>
    <name evidence="1" type="ORF">BDN70DRAFT_873287</name>
</gene>
<dbReference type="Proteomes" id="UP000807469">
    <property type="component" value="Unassembled WGS sequence"/>
</dbReference>
<comment type="caution">
    <text evidence="1">The sequence shown here is derived from an EMBL/GenBank/DDBJ whole genome shotgun (WGS) entry which is preliminary data.</text>
</comment>
<organism evidence="1 2">
    <name type="scientific">Pholiota conissans</name>
    <dbReference type="NCBI Taxonomy" id="109636"/>
    <lineage>
        <taxon>Eukaryota</taxon>
        <taxon>Fungi</taxon>
        <taxon>Dikarya</taxon>
        <taxon>Basidiomycota</taxon>
        <taxon>Agaricomycotina</taxon>
        <taxon>Agaricomycetes</taxon>
        <taxon>Agaricomycetidae</taxon>
        <taxon>Agaricales</taxon>
        <taxon>Agaricineae</taxon>
        <taxon>Strophariaceae</taxon>
        <taxon>Pholiota</taxon>
    </lineage>
</organism>
<name>A0A9P5ZB17_9AGAR</name>
<keyword evidence="2" id="KW-1185">Reference proteome</keyword>
<evidence type="ECO:0000313" key="2">
    <source>
        <dbReference type="Proteomes" id="UP000807469"/>
    </source>
</evidence>
<dbReference type="AlphaFoldDB" id="A0A9P5ZB17"/>
<dbReference type="SUPFAM" id="SSF53474">
    <property type="entry name" value="alpha/beta-Hydrolases"/>
    <property type="match status" value="1"/>
</dbReference>
<protein>
    <submittedName>
        <fullName evidence="1">Uncharacterized protein</fullName>
    </submittedName>
</protein>
<sequence length="145" mass="16272">MLCSILLESPEPELAPQPHILRAVKGVVLSEGIYDLDALLVRFPAYRQWFIEPAFGPPTPDYKHFSALAFPLREGSQIAWLLLHSKGDTLVDTAQTENMHAHLAALDPQRASINMDDLVEDHDDTLRSEAYTLLVSQFAHKVLEL</sequence>
<proteinExistence type="predicted"/>
<dbReference type="EMBL" id="MU155149">
    <property type="protein sequence ID" value="KAF9483883.1"/>
    <property type="molecule type" value="Genomic_DNA"/>
</dbReference>
<dbReference type="OrthoDB" id="6495301at2759"/>
<reference evidence="1" key="1">
    <citation type="submission" date="2020-11" db="EMBL/GenBank/DDBJ databases">
        <authorList>
            <consortium name="DOE Joint Genome Institute"/>
            <person name="Ahrendt S."/>
            <person name="Riley R."/>
            <person name="Andreopoulos W."/>
            <person name="Labutti K."/>
            <person name="Pangilinan J."/>
            <person name="Ruiz-Duenas F.J."/>
            <person name="Barrasa J.M."/>
            <person name="Sanchez-Garcia M."/>
            <person name="Camarero S."/>
            <person name="Miyauchi S."/>
            <person name="Serrano A."/>
            <person name="Linde D."/>
            <person name="Babiker R."/>
            <person name="Drula E."/>
            <person name="Ayuso-Fernandez I."/>
            <person name="Pacheco R."/>
            <person name="Padilla G."/>
            <person name="Ferreira P."/>
            <person name="Barriuso J."/>
            <person name="Kellner H."/>
            <person name="Castanera R."/>
            <person name="Alfaro M."/>
            <person name="Ramirez L."/>
            <person name="Pisabarro A.G."/>
            <person name="Kuo A."/>
            <person name="Tritt A."/>
            <person name="Lipzen A."/>
            <person name="He G."/>
            <person name="Yan M."/>
            <person name="Ng V."/>
            <person name="Cullen D."/>
            <person name="Martin F."/>
            <person name="Rosso M.-N."/>
            <person name="Henrissat B."/>
            <person name="Hibbett D."/>
            <person name="Martinez A.T."/>
            <person name="Grigoriev I.V."/>
        </authorList>
    </citation>
    <scope>NUCLEOTIDE SEQUENCE</scope>
    <source>
        <strain evidence="1">CIRM-BRFM 674</strain>
    </source>
</reference>